<reference evidence="2 3" key="1">
    <citation type="submission" date="2021-06" db="EMBL/GenBank/DDBJ databases">
        <title>A haploid diamondback moth (Plutella xylostella L.) genome assembly resolves 31 chromosomes and identifies a diamide resistance mutation.</title>
        <authorList>
            <person name="Ward C.M."/>
            <person name="Perry K.D."/>
            <person name="Baker G."/>
            <person name="Powis K."/>
            <person name="Heckel D.G."/>
            <person name="Baxter S.W."/>
        </authorList>
    </citation>
    <scope>NUCLEOTIDE SEQUENCE [LARGE SCALE GENOMIC DNA]</scope>
    <source>
        <strain evidence="2 3">LV</strain>
        <tissue evidence="2">Single pupa</tissue>
    </source>
</reference>
<dbReference type="Proteomes" id="UP000823941">
    <property type="component" value="Chromosome 3"/>
</dbReference>
<name>A0ABQ7R5G3_PLUXY</name>
<evidence type="ECO:0000313" key="2">
    <source>
        <dbReference type="EMBL" id="KAG7312524.1"/>
    </source>
</evidence>
<feature type="compositionally biased region" description="Polar residues" evidence="1">
    <location>
        <begin position="72"/>
        <end position="81"/>
    </location>
</feature>
<keyword evidence="3" id="KW-1185">Reference proteome</keyword>
<evidence type="ECO:0000256" key="1">
    <source>
        <dbReference type="SAM" id="MobiDB-lite"/>
    </source>
</evidence>
<proteinExistence type="predicted"/>
<organism evidence="2 3">
    <name type="scientific">Plutella xylostella</name>
    <name type="common">Diamondback moth</name>
    <name type="synonym">Plutella maculipennis</name>
    <dbReference type="NCBI Taxonomy" id="51655"/>
    <lineage>
        <taxon>Eukaryota</taxon>
        <taxon>Metazoa</taxon>
        <taxon>Ecdysozoa</taxon>
        <taxon>Arthropoda</taxon>
        <taxon>Hexapoda</taxon>
        <taxon>Insecta</taxon>
        <taxon>Pterygota</taxon>
        <taxon>Neoptera</taxon>
        <taxon>Endopterygota</taxon>
        <taxon>Lepidoptera</taxon>
        <taxon>Glossata</taxon>
        <taxon>Ditrysia</taxon>
        <taxon>Yponomeutoidea</taxon>
        <taxon>Plutellidae</taxon>
        <taxon>Plutella</taxon>
    </lineage>
</organism>
<dbReference type="EMBL" id="JAHIBW010000003">
    <property type="protein sequence ID" value="KAG7312524.1"/>
    <property type="molecule type" value="Genomic_DNA"/>
</dbReference>
<accession>A0ABQ7R5G3</accession>
<protein>
    <submittedName>
        <fullName evidence="2">Uncharacterized protein</fullName>
    </submittedName>
</protein>
<comment type="caution">
    <text evidence="2">The sequence shown here is derived from an EMBL/GenBank/DDBJ whole genome shotgun (WGS) entry which is preliminary data.</text>
</comment>
<feature type="region of interest" description="Disordered" evidence="1">
    <location>
        <begin position="18"/>
        <end position="99"/>
    </location>
</feature>
<feature type="compositionally biased region" description="Gly residues" evidence="1">
    <location>
        <begin position="54"/>
        <end position="71"/>
    </location>
</feature>
<evidence type="ECO:0000313" key="3">
    <source>
        <dbReference type="Proteomes" id="UP000823941"/>
    </source>
</evidence>
<gene>
    <name evidence="2" type="ORF">JYU34_002047</name>
</gene>
<sequence length="99" mass="10167">MLTCKLSDHHMVGARLDLVPSEDDPNGNATTPISYANLPPDSPTSHIYSVIEGAGAGAGSGARGAGCGGGSQTLEFNQRTVTVPHPQHGNKQGERLDSS</sequence>